<keyword evidence="3" id="KW-1185">Reference proteome</keyword>
<evidence type="ECO:0000313" key="3">
    <source>
        <dbReference type="Proteomes" id="UP000677054"/>
    </source>
</evidence>
<dbReference type="Pfam" id="PF25379">
    <property type="entry name" value="Adt-1"/>
    <property type="match status" value="1"/>
</dbReference>
<gene>
    <name evidence="2" type="ORF">DSTB1V02_LOCUS11867</name>
</gene>
<evidence type="ECO:0000259" key="1">
    <source>
        <dbReference type="Pfam" id="PF25379"/>
    </source>
</evidence>
<dbReference type="GO" id="GO:0004222">
    <property type="term" value="F:metalloendopeptidase activity"/>
    <property type="evidence" value="ECO:0007669"/>
    <property type="project" value="TreeGrafter"/>
</dbReference>
<name>A0A7R9AE07_9CRUS</name>
<dbReference type="GO" id="GO:0030198">
    <property type="term" value="P:extracellular matrix organization"/>
    <property type="evidence" value="ECO:0007669"/>
    <property type="project" value="TreeGrafter"/>
</dbReference>
<evidence type="ECO:0000313" key="2">
    <source>
        <dbReference type="EMBL" id="CAD7252106.1"/>
    </source>
</evidence>
<dbReference type="OrthoDB" id="5855429at2759"/>
<reference evidence="2" key="1">
    <citation type="submission" date="2020-11" db="EMBL/GenBank/DDBJ databases">
        <authorList>
            <person name="Tran Van P."/>
        </authorList>
    </citation>
    <scope>NUCLEOTIDE SEQUENCE</scope>
</reference>
<proteinExistence type="predicted"/>
<organism evidence="2">
    <name type="scientific">Darwinula stevensoni</name>
    <dbReference type="NCBI Taxonomy" id="69355"/>
    <lineage>
        <taxon>Eukaryota</taxon>
        <taxon>Metazoa</taxon>
        <taxon>Ecdysozoa</taxon>
        <taxon>Arthropoda</taxon>
        <taxon>Crustacea</taxon>
        <taxon>Oligostraca</taxon>
        <taxon>Ostracoda</taxon>
        <taxon>Podocopa</taxon>
        <taxon>Podocopida</taxon>
        <taxon>Darwinulocopina</taxon>
        <taxon>Darwinuloidea</taxon>
        <taxon>Darwinulidae</taxon>
        <taxon>Darwinula</taxon>
    </lineage>
</organism>
<dbReference type="InterPro" id="IPR050439">
    <property type="entry name" value="ADAMTS_ADAMTS-like"/>
</dbReference>
<sequence>MVDPARAPASSIGLSFTGLLWSIPSVAVQPKDACKLFCQVSDSNAYYLLQDKVIDGTTCGPDTNDICVNGICKPAGCDHILDSNKQTGLAFPVSQPGIPVSPVLARSPMASIRLVLCTGFEFEARSNF</sequence>
<dbReference type="InterPro" id="IPR057401">
    <property type="entry name" value="Adt-1/2-like_dom"/>
</dbReference>
<dbReference type="AlphaFoldDB" id="A0A7R9AE07"/>
<dbReference type="Proteomes" id="UP000677054">
    <property type="component" value="Unassembled WGS sequence"/>
</dbReference>
<dbReference type="PANTHER" id="PTHR13723:SF278">
    <property type="entry name" value="ADAM METALLOPEPTIDASE WITH THROMBOSPONDIN TYPE 1 MOTIF A, ISOFORM B"/>
    <property type="match status" value="1"/>
</dbReference>
<dbReference type="GO" id="GO:0031012">
    <property type="term" value="C:extracellular matrix"/>
    <property type="evidence" value="ECO:0007669"/>
    <property type="project" value="TreeGrafter"/>
</dbReference>
<dbReference type="Gene3D" id="3.40.1620.60">
    <property type="match status" value="1"/>
</dbReference>
<dbReference type="PANTHER" id="PTHR13723">
    <property type="entry name" value="ADAMTS A DISINTEGRIN AND METALLOPROTEASE WITH THROMBOSPONDIN MOTIFS PROTEASE"/>
    <property type="match status" value="1"/>
</dbReference>
<protein>
    <recommendedName>
        <fullName evidence="1">Adt-1/2-like domain-containing protein</fullName>
    </recommendedName>
</protein>
<dbReference type="GO" id="GO:0006508">
    <property type="term" value="P:proteolysis"/>
    <property type="evidence" value="ECO:0007669"/>
    <property type="project" value="TreeGrafter"/>
</dbReference>
<feature type="domain" description="Adt-1/2-like" evidence="1">
    <location>
        <begin position="29"/>
        <end position="78"/>
    </location>
</feature>
<dbReference type="EMBL" id="CAJPEV010004117">
    <property type="protein sequence ID" value="CAG0901203.1"/>
    <property type="molecule type" value="Genomic_DNA"/>
</dbReference>
<dbReference type="EMBL" id="LR903634">
    <property type="protein sequence ID" value="CAD7252106.1"/>
    <property type="molecule type" value="Genomic_DNA"/>
</dbReference>
<accession>A0A7R9AE07</accession>